<dbReference type="Proteomes" id="UP000236343">
    <property type="component" value="Unassembled WGS sequence"/>
</dbReference>
<feature type="compositionally biased region" description="Basic and acidic residues" evidence="1">
    <location>
        <begin position="81"/>
        <end position="106"/>
    </location>
</feature>
<evidence type="ECO:0000313" key="2">
    <source>
        <dbReference type="EMBL" id="PIL95913.1"/>
    </source>
</evidence>
<comment type="caution">
    <text evidence="2">The sequence shown here is derived from an EMBL/GenBank/DDBJ whole genome shotgun (WGS) entry which is preliminary data.</text>
</comment>
<sequence>GDRRRIVRRLCSDSSRRVCNCRNGPLRLCPGDVWGPLRSRLWRRRGRCRDKSPRRGPLWRRNDDRNWRRRDKSLRSGAAEAGDRRDDRAVRRRDCPRGDSWRRGPFREFAGGKARHGGTVWSPASAEHGRDRGTVWSPIGAEHGRGRGTVWSPTG</sequence>
<name>A0A2G8XLK4_TOXGO</name>
<reference evidence="2 3" key="1">
    <citation type="journal article" date="2016" name="Nat. Commun.">
        <title>Local admixture of amplified and diversified secreted pathogenesis determinants shapes mosaic Toxoplasma gondii genomes.</title>
        <authorList>
            <person name="Lorenzi H."/>
            <person name="Khan A."/>
            <person name="Behnke M.S."/>
            <person name="Namasivayam S."/>
            <person name="Swapna L.S."/>
            <person name="Hadjithomas M."/>
            <person name="Karamycheva S."/>
            <person name="Pinney D."/>
            <person name="Brunk B.P."/>
            <person name="Ajioka J.W."/>
            <person name="Ajzenberg D."/>
            <person name="Boothroyd J.C."/>
            <person name="Boyle J.P."/>
            <person name="Darde M.L."/>
            <person name="Diaz-Miranda M.A."/>
            <person name="Dubey J.P."/>
            <person name="Fritz H.M."/>
            <person name="Gennari S.M."/>
            <person name="Gregory B.D."/>
            <person name="Kim K."/>
            <person name="Saeij J.P."/>
            <person name="Su C."/>
            <person name="White M.W."/>
            <person name="Zhu X.Q."/>
            <person name="Howe D.K."/>
            <person name="Rosenthal B.M."/>
            <person name="Grigg M.E."/>
            <person name="Parkinson J."/>
            <person name="Liu L."/>
            <person name="Kissinger J.C."/>
            <person name="Roos D.S."/>
            <person name="Sibley L.D."/>
        </authorList>
    </citation>
    <scope>NUCLEOTIDE SEQUENCE [LARGE SCALE GENOMIC DNA]</scope>
    <source>
        <strain evidence="2 3">COUG</strain>
    </source>
</reference>
<proteinExistence type="predicted"/>
<evidence type="ECO:0000313" key="3">
    <source>
        <dbReference type="Proteomes" id="UP000236343"/>
    </source>
</evidence>
<feature type="non-terminal residue" evidence="2">
    <location>
        <position position="155"/>
    </location>
</feature>
<feature type="non-terminal residue" evidence="2">
    <location>
        <position position="1"/>
    </location>
</feature>
<feature type="region of interest" description="Disordered" evidence="1">
    <location>
        <begin position="70"/>
        <end position="155"/>
    </location>
</feature>
<dbReference type="EMBL" id="AGQR02005476">
    <property type="protein sequence ID" value="PIL95913.1"/>
    <property type="molecule type" value="Genomic_DNA"/>
</dbReference>
<gene>
    <name evidence="2" type="ORF">TGCOUG_359890</name>
</gene>
<dbReference type="AlphaFoldDB" id="A0A2G8XLK4"/>
<organism evidence="2 3">
    <name type="scientific">Toxoplasma gondii COUG</name>
    <dbReference type="NCBI Taxonomy" id="1074873"/>
    <lineage>
        <taxon>Eukaryota</taxon>
        <taxon>Sar</taxon>
        <taxon>Alveolata</taxon>
        <taxon>Apicomplexa</taxon>
        <taxon>Conoidasida</taxon>
        <taxon>Coccidia</taxon>
        <taxon>Eucoccidiorida</taxon>
        <taxon>Eimeriorina</taxon>
        <taxon>Sarcocystidae</taxon>
        <taxon>Toxoplasma</taxon>
    </lineage>
</organism>
<dbReference type="VEuPathDB" id="ToxoDB:TGCOUG_359890"/>
<evidence type="ECO:0000256" key="1">
    <source>
        <dbReference type="SAM" id="MobiDB-lite"/>
    </source>
</evidence>
<protein>
    <submittedName>
        <fullName evidence="2">Uncharacterized protein</fullName>
    </submittedName>
</protein>
<accession>A0A2G8XLK4</accession>